<accession>A0A2T0T8I5</accession>
<dbReference type="EMBL" id="PVTE01000005">
    <property type="protein sequence ID" value="PRY41975.1"/>
    <property type="molecule type" value="Genomic_DNA"/>
</dbReference>
<organism evidence="4 5">
    <name type="scientific">Spirosoma oryzae</name>
    <dbReference type="NCBI Taxonomy" id="1469603"/>
    <lineage>
        <taxon>Bacteria</taxon>
        <taxon>Pseudomonadati</taxon>
        <taxon>Bacteroidota</taxon>
        <taxon>Cytophagia</taxon>
        <taxon>Cytophagales</taxon>
        <taxon>Cytophagaceae</taxon>
        <taxon>Spirosoma</taxon>
    </lineage>
</organism>
<evidence type="ECO:0000313" key="5">
    <source>
        <dbReference type="Proteomes" id="UP000238375"/>
    </source>
</evidence>
<evidence type="ECO:0000256" key="1">
    <source>
        <dbReference type="SAM" id="Phobius"/>
    </source>
</evidence>
<dbReference type="InterPro" id="IPR012373">
    <property type="entry name" value="Ferrdict_sens_TM"/>
</dbReference>
<comment type="caution">
    <text evidence="4">The sequence shown here is derived from an EMBL/GenBank/DDBJ whole genome shotgun (WGS) entry which is preliminary data.</text>
</comment>
<proteinExistence type="predicted"/>
<feature type="domain" description="FecR protein" evidence="2">
    <location>
        <begin position="117"/>
        <end position="218"/>
    </location>
</feature>
<protein>
    <submittedName>
        <fullName evidence="4">FecR family protein</fullName>
    </submittedName>
</protein>
<dbReference type="RefSeq" id="WP_106137175.1">
    <property type="nucleotide sequence ID" value="NZ_PVTE01000005.1"/>
</dbReference>
<dbReference type="Gene3D" id="2.60.120.1440">
    <property type="match status" value="1"/>
</dbReference>
<sequence>MQTITKALLLEHHAGRTSALQVRLIEDWLKDPQNQALYYQTLFEWEQTCPQYIADTPAALDRFRRFMDQPFPVPTLAEPPPLRSTRSWLSTWLVAASVTLLLGLAGWLFREPLLYQTYKTSFGQLKRITLSDGSRVVLNANSSLRVPRSVLGYQLLSGNDRLVTLSGEATFSVTHTYDNKRFVVQTGRQFDVEVLGTEFVVFNRTRATRVALLKGSVKLRSQRSNDRREWLMHPGELATLQPGGSVQVKPIARPTDEAAWTEHRFVFNNTPLREVGYMIKENYGLDVAIKSPALAERMVTGTFDADNADELLHVLRELLGINVSRQRNRVIFSAK</sequence>
<reference evidence="4 5" key="1">
    <citation type="submission" date="2018-03" db="EMBL/GenBank/DDBJ databases">
        <title>Genomic Encyclopedia of Archaeal and Bacterial Type Strains, Phase II (KMG-II): from individual species to whole genera.</title>
        <authorList>
            <person name="Goeker M."/>
        </authorList>
    </citation>
    <scope>NUCLEOTIDE SEQUENCE [LARGE SCALE GENOMIC DNA]</scope>
    <source>
        <strain evidence="4 5">DSM 28354</strain>
    </source>
</reference>
<dbReference type="Pfam" id="PF04773">
    <property type="entry name" value="FecR"/>
    <property type="match status" value="1"/>
</dbReference>
<dbReference type="InterPro" id="IPR006860">
    <property type="entry name" value="FecR"/>
</dbReference>
<keyword evidence="1" id="KW-0472">Membrane</keyword>
<dbReference type="OrthoDB" id="1523489at2"/>
<dbReference type="Gene3D" id="3.55.50.30">
    <property type="match status" value="1"/>
</dbReference>
<dbReference type="PANTHER" id="PTHR30273">
    <property type="entry name" value="PERIPLASMIC SIGNAL SENSOR AND SIGMA FACTOR ACTIVATOR FECR-RELATED"/>
    <property type="match status" value="1"/>
</dbReference>
<keyword evidence="5" id="KW-1185">Reference proteome</keyword>
<feature type="transmembrane region" description="Helical" evidence="1">
    <location>
        <begin position="89"/>
        <end position="109"/>
    </location>
</feature>
<dbReference type="GO" id="GO:0016989">
    <property type="term" value="F:sigma factor antagonist activity"/>
    <property type="evidence" value="ECO:0007669"/>
    <property type="project" value="TreeGrafter"/>
</dbReference>
<dbReference type="Pfam" id="PF16344">
    <property type="entry name" value="FecR_C"/>
    <property type="match status" value="1"/>
</dbReference>
<dbReference type="Proteomes" id="UP000238375">
    <property type="component" value="Unassembled WGS sequence"/>
</dbReference>
<gene>
    <name evidence="4" type="ORF">CLV58_105177</name>
</gene>
<evidence type="ECO:0000259" key="3">
    <source>
        <dbReference type="Pfam" id="PF16344"/>
    </source>
</evidence>
<evidence type="ECO:0000259" key="2">
    <source>
        <dbReference type="Pfam" id="PF04773"/>
    </source>
</evidence>
<feature type="domain" description="Protein FecR C-terminal" evidence="3">
    <location>
        <begin position="264"/>
        <end position="331"/>
    </location>
</feature>
<dbReference type="PANTHER" id="PTHR30273:SF2">
    <property type="entry name" value="PROTEIN FECR"/>
    <property type="match status" value="1"/>
</dbReference>
<keyword evidence="1" id="KW-1133">Transmembrane helix</keyword>
<evidence type="ECO:0000313" key="4">
    <source>
        <dbReference type="EMBL" id="PRY41975.1"/>
    </source>
</evidence>
<dbReference type="AlphaFoldDB" id="A0A2T0T8I5"/>
<dbReference type="InterPro" id="IPR032508">
    <property type="entry name" value="FecR_C"/>
</dbReference>
<dbReference type="PIRSF" id="PIRSF018266">
    <property type="entry name" value="FecR"/>
    <property type="match status" value="1"/>
</dbReference>
<name>A0A2T0T8I5_9BACT</name>
<keyword evidence="1" id="KW-0812">Transmembrane</keyword>